<name>A0AAW7TAZ9_9BACL</name>
<proteinExistence type="predicted"/>
<reference evidence="1" key="1">
    <citation type="submission" date="2022-05" db="EMBL/GenBank/DDBJ databases">
        <title>Genome-based reclassification of Anoxybacillus salavatliensis Cihan et al. as a later heterotypic synonym of Anoxybacillus gonensis Belduz et al. 2003.</title>
        <authorList>
            <person name="Inan Bektas K."/>
            <person name="Guler H.I."/>
            <person name="Belduz A.O."/>
            <person name="Canakci S."/>
        </authorList>
    </citation>
    <scope>NUCLEOTIDE SEQUENCE</scope>
    <source>
        <strain evidence="1">NCIMB 13933</strain>
    </source>
</reference>
<organism evidence="1 2">
    <name type="scientific">Anoxybacillus gonensis</name>
    <dbReference type="NCBI Taxonomy" id="198467"/>
    <lineage>
        <taxon>Bacteria</taxon>
        <taxon>Bacillati</taxon>
        <taxon>Bacillota</taxon>
        <taxon>Bacilli</taxon>
        <taxon>Bacillales</taxon>
        <taxon>Anoxybacillaceae</taxon>
        <taxon>Anoxybacillus</taxon>
    </lineage>
</organism>
<sequence>MSNVKLFTAIYIPETPFVNGVLKPSKAKKYNFELLESNKIADTLYHFIYKKNDKQIHSFYFIGDLEDELERYLFVENNDLYDEFVSQFWGGGERYWESGMDTYLDVDNPKDVLGELNKVYNDRFYEEDEPSPTCHIFGQQMWHSNAYIIANRTALIELREAIDVALIHGEKRITLFPSDDEGYHLFVKCVEDDFEWKALEMPYHDRECYVPDETVNLPPYKVFKKYKRFFS</sequence>
<comment type="caution">
    <text evidence="1">The sequence shown here is derived from an EMBL/GenBank/DDBJ whole genome shotgun (WGS) entry which is preliminary data.</text>
</comment>
<dbReference type="AlphaFoldDB" id="A0AAW7TAZ9"/>
<accession>A0AAW7TAZ9</accession>
<dbReference type="Proteomes" id="UP001176117">
    <property type="component" value="Unassembled WGS sequence"/>
</dbReference>
<gene>
    <name evidence="1" type="ORF">NBU54_02135</name>
</gene>
<dbReference type="RefSeq" id="WP_049720862.1">
    <property type="nucleotide sequence ID" value="NZ_CP012152.1"/>
</dbReference>
<dbReference type="EMBL" id="JAMOGB010000002">
    <property type="protein sequence ID" value="MDO0876478.1"/>
    <property type="molecule type" value="Genomic_DNA"/>
</dbReference>
<evidence type="ECO:0000313" key="2">
    <source>
        <dbReference type="Proteomes" id="UP001176117"/>
    </source>
</evidence>
<protein>
    <submittedName>
        <fullName evidence="1">Uncharacterized protein</fullName>
    </submittedName>
</protein>
<keyword evidence="2" id="KW-1185">Reference proteome</keyword>
<evidence type="ECO:0000313" key="1">
    <source>
        <dbReference type="EMBL" id="MDO0876478.1"/>
    </source>
</evidence>